<dbReference type="InterPro" id="IPR044217">
    <property type="entry name" value="CLPT1/2"/>
</dbReference>
<feature type="region of interest" description="Disordered" evidence="2">
    <location>
        <begin position="185"/>
        <end position="215"/>
    </location>
</feature>
<dbReference type="Proteomes" id="UP001472677">
    <property type="component" value="Unassembled WGS sequence"/>
</dbReference>
<evidence type="ECO:0000256" key="1">
    <source>
        <dbReference type="PROSITE-ProRule" id="PRU01251"/>
    </source>
</evidence>
<dbReference type="PROSITE" id="PS51903">
    <property type="entry name" value="CLP_R"/>
    <property type="match status" value="1"/>
</dbReference>
<dbReference type="InterPro" id="IPR036628">
    <property type="entry name" value="Clp_N_dom_sf"/>
</dbReference>
<dbReference type="EMBL" id="JBBPBM010000024">
    <property type="protein sequence ID" value="KAK8542876.1"/>
    <property type="molecule type" value="Genomic_DNA"/>
</dbReference>
<dbReference type="SUPFAM" id="SSF81923">
    <property type="entry name" value="Double Clp-N motif"/>
    <property type="match status" value="1"/>
</dbReference>
<dbReference type="Pfam" id="PF02861">
    <property type="entry name" value="Clp_N"/>
    <property type="match status" value="1"/>
</dbReference>
<protein>
    <recommendedName>
        <fullName evidence="3">Clp R domain-containing protein</fullName>
    </recommendedName>
</protein>
<reference evidence="4 5" key="1">
    <citation type="journal article" date="2024" name="G3 (Bethesda)">
        <title>Genome assembly of Hibiscus sabdariffa L. provides insights into metabolisms of medicinal natural products.</title>
        <authorList>
            <person name="Kim T."/>
        </authorList>
    </citation>
    <scope>NUCLEOTIDE SEQUENCE [LARGE SCALE GENOMIC DNA]</scope>
    <source>
        <strain evidence="4">TK-2024</strain>
        <tissue evidence="4">Old leaves</tissue>
    </source>
</reference>
<accession>A0ABR2DN64</accession>
<gene>
    <name evidence="4" type="ORF">V6N12_015454</name>
</gene>
<proteinExistence type="predicted"/>
<dbReference type="InterPro" id="IPR004176">
    <property type="entry name" value="Clp_R_N"/>
</dbReference>
<dbReference type="Gene3D" id="1.10.1780.10">
    <property type="entry name" value="Clp, N-terminal domain"/>
    <property type="match status" value="1"/>
</dbReference>
<evidence type="ECO:0000313" key="5">
    <source>
        <dbReference type="Proteomes" id="UP001472677"/>
    </source>
</evidence>
<comment type="caution">
    <text evidence="4">The sequence shown here is derived from an EMBL/GenBank/DDBJ whole genome shotgun (WGS) entry which is preliminary data.</text>
</comment>
<name>A0ABR2DN64_9ROSI</name>
<evidence type="ECO:0000313" key="4">
    <source>
        <dbReference type="EMBL" id="KAK8542876.1"/>
    </source>
</evidence>
<sequence>MMARVVAQSALLTTLIHAPSKQMGKLKGSVKMASGLETPPLLRIRSVSISLGNKLVRFGQDFRSPVTLSSLPGSGSGCEAKDTKFEGFIGKALEAIMIARDGSRRLGHNFIDILQILLGLIGEGTGIAAEVLKSSGIKLEDVRDQVEKISPRGKGCYALGLPFTSIATSALVHSFEVACKCDSSESPILPRSVSDPSHEKSTNLSRKSSPDEAKA</sequence>
<keyword evidence="1" id="KW-0677">Repeat</keyword>
<keyword evidence="5" id="KW-1185">Reference proteome</keyword>
<dbReference type="PANTHER" id="PTHR47016">
    <property type="entry name" value="ATP-DEPENDENT CLP PROTEASE ATP-BINDING SUBUNIT CLPT1, CHLOROPLASTIC"/>
    <property type="match status" value="1"/>
</dbReference>
<dbReference type="PANTHER" id="PTHR47016:SF5">
    <property type="entry name" value="CLP DOMAIN SUPERFAMILY PROTEIN"/>
    <property type="match status" value="1"/>
</dbReference>
<evidence type="ECO:0000259" key="3">
    <source>
        <dbReference type="PROSITE" id="PS51903"/>
    </source>
</evidence>
<organism evidence="4 5">
    <name type="scientific">Hibiscus sabdariffa</name>
    <name type="common">roselle</name>
    <dbReference type="NCBI Taxonomy" id="183260"/>
    <lineage>
        <taxon>Eukaryota</taxon>
        <taxon>Viridiplantae</taxon>
        <taxon>Streptophyta</taxon>
        <taxon>Embryophyta</taxon>
        <taxon>Tracheophyta</taxon>
        <taxon>Spermatophyta</taxon>
        <taxon>Magnoliopsida</taxon>
        <taxon>eudicotyledons</taxon>
        <taxon>Gunneridae</taxon>
        <taxon>Pentapetalae</taxon>
        <taxon>rosids</taxon>
        <taxon>malvids</taxon>
        <taxon>Malvales</taxon>
        <taxon>Malvaceae</taxon>
        <taxon>Malvoideae</taxon>
        <taxon>Hibiscus</taxon>
    </lineage>
</organism>
<evidence type="ECO:0000256" key="2">
    <source>
        <dbReference type="SAM" id="MobiDB-lite"/>
    </source>
</evidence>
<feature type="domain" description="Clp R" evidence="3">
    <location>
        <begin position="85"/>
        <end position="215"/>
    </location>
</feature>